<sequence>MYENLDHVTLSFNKESLLLLNACIALIMFGVALDLKIEHFKYLIKAPKPIFVGLVSQLILLPLLTFVLVLVLEPSPSMAMGMMLVAACPGGNVSNFYASLSNGNIALSVSLTAITSSLAFITTPLNFTFWANQYGPTATILQAVKLDLMEVIITVVFILVIPLILGMYVNKKYPKTTLKIAKPIRRLSILIFAAFVVGALTSNFDHFVNYIFNFLFLVLVHNALALTSGFSLAKLFQLGQPETRSITIETGIQNSGLALVIIFEYFNGLGGMAIIAAWWGVWHLISGAILSWQWSVRTTVALK</sequence>
<keyword evidence="2 5" id="KW-0812">Transmembrane</keyword>
<evidence type="ECO:0000256" key="1">
    <source>
        <dbReference type="ARBA" id="ARBA00004141"/>
    </source>
</evidence>
<dbReference type="Gene3D" id="1.20.1530.20">
    <property type="match status" value="1"/>
</dbReference>
<dbReference type="PANTHER" id="PTHR10361:SF28">
    <property type="entry name" value="P3 PROTEIN-RELATED"/>
    <property type="match status" value="1"/>
</dbReference>
<evidence type="ECO:0000256" key="2">
    <source>
        <dbReference type="ARBA" id="ARBA00022692"/>
    </source>
</evidence>
<dbReference type="Proteomes" id="UP000192472">
    <property type="component" value="Unassembled WGS sequence"/>
</dbReference>
<protein>
    <submittedName>
        <fullName evidence="6">Bile acid:Na+ symporter, BASS family</fullName>
    </submittedName>
</protein>
<evidence type="ECO:0000256" key="3">
    <source>
        <dbReference type="ARBA" id="ARBA00022989"/>
    </source>
</evidence>
<keyword evidence="7" id="KW-1185">Reference proteome</keyword>
<evidence type="ECO:0000313" key="6">
    <source>
        <dbReference type="EMBL" id="SMD35241.1"/>
    </source>
</evidence>
<evidence type="ECO:0000256" key="5">
    <source>
        <dbReference type="SAM" id="Phobius"/>
    </source>
</evidence>
<keyword evidence="3 5" id="KW-1133">Transmembrane helix</keyword>
<dbReference type="InterPro" id="IPR002657">
    <property type="entry name" value="BilAc:Na_symport/Acr3"/>
</dbReference>
<proteinExistence type="predicted"/>
<organism evidence="6 7">
    <name type="scientific">Reichenbachiella faecimaris</name>
    <dbReference type="NCBI Taxonomy" id="692418"/>
    <lineage>
        <taxon>Bacteria</taxon>
        <taxon>Pseudomonadati</taxon>
        <taxon>Bacteroidota</taxon>
        <taxon>Cytophagia</taxon>
        <taxon>Cytophagales</taxon>
        <taxon>Reichenbachiellaceae</taxon>
        <taxon>Reichenbachiella</taxon>
    </lineage>
</organism>
<keyword evidence="4 5" id="KW-0472">Membrane</keyword>
<feature type="transmembrane region" description="Helical" evidence="5">
    <location>
        <begin position="257"/>
        <end position="281"/>
    </location>
</feature>
<dbReference type="InterPro" id="IPR004710">
    <property type="entry name" value="Bilac:Na_transpt"/>
</dbReference>
<evidence type="ECO:0000313" key="7">
    <source>
        <dbReference type="Proteomes" id="UP000192472"/>
    </source>
</evidence>
<feature type="transmembrane region" description="Helical" evidence="5">
    <location>
        <begin position="105"/>
        <end position="131"/>
    </location>
</feature>
<dbReference type="EMBL" id="FWYF01000002">
    <property type="protein sequence ID" value="SMD35241.1"/>
    <property type="molecule type" value="Genomic_DNA"/>
</dbReference>
<feature type="transmembrane region" description="Helical" evidence="5">
    <location>
        <begin position="49"/>
        <end position="72"/>
    </location>
</feature>
<feature type="transmembrane region" description="Helical" evidence="5">
    <location>
        <begin position="151"/>
        <end position="169"/>
    </location>
</feature>
<evidence type="ECO:0000256" key="4">
    <source>
        <dbReference type="ARBA" id="ARBA00023136"/>
    </source>
</evidence>
<dbReference type="PANTHER" id="PTHR10361">
    <property type="entry name" value="SODIUM-BILE ACID COTRANSPORTER"/>
    <property type="match status" value="1"/>
</dbReference>
<feature type="transmembrane region" description="Helical" evidence="5">
    <location>
        <begin position="214"/>
        <end position="236"/>
    </location>
</feature>
<reference evidence="6 7" key="1">
    <citation type="submission" date="2017-04" db="EMBL/GenBank/DDBJ databases">
        <authorList>
            <person name="Afonso C.L."/>
            <person name="Miller P.J."/>
            <person name="Scott M.A."/>
            <person name="Spackman E."/>
            <person name="Goraichik I."/>
            <person name="Dimitrov K.M."/>
            <person name="Suarez D.L."/>
            <person name="Swayne D.E."/>
        </authorList>
    </citation>
    <scope>NUCLEOTIDE SEQUENCE [LARGE SCALE GENOMIC DNA]</scope>
    <source>
        <strain evidence="6 7">DSM 26133</strain>
    </source>
</reference>
<dbReference type="RefSeq" id="WP_084373060.1">
    <property type="nucleotide sequence ID" value="NZ_FWYF01000002.1"/>
</dbReference>
<dbReference type="InterPro" id="IPR038770">
    <property type="entry name" value="Na+/solute_symporter_sf"/>
</dbReference>
<dbReference type="Pfam" id="PF01758">
    <property type="entry name" value="SBF"/>
    <property type="match status" value="1"/>
</dbReference>
<accession>A0A1W2GF71</accession>
<comment type="subcellular location">
    <subcellularLocation>
        <location evidence="1">Membrane</location>
        <topology evidence="1">Multi-pass membrane protein</topology>
    </subcellularLocation>
</comment>
<dbReference type="OrthoDB" id="9806785at2"/>
<dbReference type="STRING" id="692418.SAMN04488029_2414"/>
<feature type="transmembrane region" description="Helical" evidence="5">
    <location>
        <begin position="17"/>
        <end position="37"/>
    </location>
</feature>
<feature type="transmembrane region" description="Helical" evidence="5">
    <location>
        <begin position="189"/>
        <end position="208"/>
    </location>
</feature>
<gene>
    <name evidence="6" type="ORF">SAMN04488029_2414</name>
</gene>
<dbReference type="GO" id="GO:0016020">
    <property type="term" value="C:membrane"/>
    <property type="evidence" value="ECO:0007669"/>
    <property type="project" value="UniProtKB-SubCell"/>
</dbReference>
<dbReference type="AlphaFoldDB" id="A0A1W2GF71"/>
<name>A0A1W2GF71_REIFA</name>
<feature type="transmembrane region" description="Helical" evidence="5">
    <location>
        <begin position="78"/>
        <end position="98"/>
    </location>
</feature>